<dbReference type="AlphaFoldDB" id="A0A482WIJ2"/>
<evidence type="ECO:0000313" key="9">
    <source>
        <dbReference type="Proteomes" id="UP000291343"/>
    </source>
</evidence>
<dbReference type="InterPro" id="IPR009040">
    <property type="entry name" value="Ferritin-like_diiron"/>
</dbReference>
<comment type="caution">
    <text evidence="8">The sequence shown here is derived from an EMBL/GenBank/DDBJ whole genome shotgun (WGS) entry which is preliminary data.</text>
</comment>
<evidence type="ECO:0000313" key="8">
    <source>
        <dbReference type="EMBL" id="RZF33150.1"/>
    </source>
</evidence>
<name>A0A482WIJ2_LAOST</name>
<dbReference type="EMBL" id="QKKF02034760">
    <property type="protein sequence ID" value="RZF33150.1"/>
    <property type="molecule type" value="Genomic_DNA"/>
</dbReference>
<evidence type="ECO:0000256" key="2">
    <source>
        <dbReference type="ARBA" id="ARBA00022434"/>
    </source>
</evidence>
<dbReference type="EC" id="1.16.3.1" evidence="6"/>
<dbReference type="FunCoup" id="A0A482WIJ2">
    <property type="interactions" value="35"/>
</dbReference>
<keyword evidence="9" id="KW-1185">Reference proteome</keyword>
<dbReference type="GO" id="GO:0005737">
    <property type="term" value="C:cytoplasm"/>
    <property type="evidence" value="ECO:0007669"/>
    <property type="project" value="TreeGrafter"/>
</dbReference>
<organism evidence="8 9">
    <name type="scientific">Laodelphax striatellus</name>
    <name type="common">Small brown planthopper</name>
    <name type="synonym">Delphax striatella</name>
    <dbReference type="NCBI Taxonomy" id="195883"/>
    <lineage>
        <taxon>Eukaryota</taxon>
        <taxon>Metazoa</taxon>
        <taxon>Ecdysozoa</taxon>
        <taxon>Arthropoda</taxon>
        <taxon>Hexapoda</taxon>
        <taxon>Insecta</taxon>
        <taxon>Pterygota</taxon>
        <taxon>Neoptera</taxon>
        <taxon>Paraneoptera</taxon>
        <taxon>Hemiptera</taxon>
        <taxon>Auchenorrhyncha</taxon>
        <taxon>Fulgoroidea</taxon>
        <taxon>Delphacidae</taxon>
        <taxon>Criomorphinae</taxon>
        <taxon>Laodelphax</taxon>
    </lineage>
</organism>
<evidence type="ECO:0000256" key="1">
    <source>
        <dbReference type="ARBA" id="ARBA00007513"/>
    </source>
</evidence>
<evidence type="ECO:0000256" key="5">
    <source>
        <dbReference type="PIRSR" id="PIRSR601519-1"/>
    </source>
</evidence>
<reference evidence="8 9" key="1">
    <citation type="journal article" date="2017" name="Gigascience">
        <title>Genome sequence of the small brown planthopper, Laodelphax striatellus.</title>
        <authorList>
            <person name="Zhu J."/>
            <person name="Jiang F."/>
            <person name="Wang X."/>
            <person name="Yang P."/>
            <person name="Bao Y."/>
            <person name="Zhao W."/>
            <person name="Wang W."/>
            <person name="Lu H."/>
            <person name="Wang Q."/>
            <person name="Cui N."/>
            <person name="Li J."/>
            <person name="Chen X."/>
            <person name="Luo L."/>
            <person name="Yu J."/>
            <person name="Kang L."/>
            <person name="Cui F."/>
        </authorList>
    </citation>
    <scope>NUCLEOTIDE SEQUENCE [LARGE SCALE GENOMIC DNA]</scope>
    <source>
        <strain evidence="8">Lst14</strain>
    </source>
</reference>
<gene>
    <name evidence="8" type="ORF">LSTR_LSTR004836</name>
</gene>
<dbReference type="Pfam" id="PF00210">
    <property type="entry name" value="Ferritin"/>
    <property type="match status" value="1"/>
</dbReference>
<keyword evidence="3 5" id="KW-0479">Metal-binding</keyword>
<dbReference type="GO" id="GO:0006879">
    <property type="term" value="P:intracellular iron ion homeostasis"/>
    <property type="evidence" value="ECO:0007669"/>
    <property type="project" value="UniProtKB-KW"/>
</dbReference>
<evidence type="ECO:0000256" key="4">
    <source>
        <dbReference type="ARBA" id="ARBA00023004"/>
    </source>
</evidence>
<dbReference type="GO" id="GO:0008199">
    <property type="term" value="F:ferric iron binding"/>
    <property type="evidence" value="ECO:0007669"/>
    <property type="project" value="InterPro"/>
</dbReference>
<dbReference type="InterPro" id="IPR001519">
    <property type="entry name" value="Ferritin"/>
</dbReference>
<dbReference type="Gene3D" id="1.20.1260.10">
    <property type="match status" value="1"/>
</dbReference>
<dbReference type="PANTHER" id="PTHR11431">
    <property type="entry name" value="FERRITIN"/>
    <property type="match status" value="1"/>
</dbReference>
<dbReference type="OrthoDB" id="186462at2759"/>
<dbReference type="SMR" id="A0A482WIJ2"/>
<dbReference type="InParanoid" id="A0A482WIJ2"/>
<proteinExistence type="inferred from homology"/>
<protein>
    <recommendedName>
        <fullName evidence="6">Ferritin</fullName>
        <ecNumber evidence="6">1.16.3.1</ecNumber>
    </recommendedName>
</protein>
<comment type="function">
    <text evidence="6">Stores iron in a soluble, non-toxic, readily available form. Important for iron homeostasis. Iron is taken up in the ferrous form and deposited as ferric hydroxides after oxidation.</text>
</comment>
<dbReference type="InterPro" id="IPR014034">
    <property type="entry name" value="Ferritin_CS"/>
</dbReference>
<dbReference type="PROSITE" id="PS50905">
    <property type="entry name" value="FERRITIN_LIKE"/>
    <property type="match status" value="1"/>
</dbReference>
<keyword evidence="4 5" id="KW-0408">Iron</keyword>
<feature type="binding site" evidence="5">
    <location>
        <position position="60"/>
    </location>
    <ligand>
        <name>Fe cation</name>
        <dbReference type="ChEBI" id="CHEBI:24875"/>
        <label>1</label>
    </ligand>
</feature>
<dbReference type="InterPro" id="IPR008331">
    <property type="entry name" value="Ferritin_DPS_dom"/>
</dbReference>
<dbReference type="PANTHER" id="PTHR11431:SF75">
    <property type="entry name" value="FERRITIN"/>
    <property type="match status" value="1"/>
</dbReference>
<dbReference type="STRING" id="195883.A0A482WIJ2"/>
<feature type="binding site" evidence="5">
    <location>
        <position position="139"/>
    </location>
    <ligand>
        <name>Fe cation</name>
        <dbReference type="ChEBI" id="CHEBI:24875"/>
        <label>1</label>
    </ligand>
</feature>
<accession>A0A482WIJ2</accession>
<feature type="binding site" evidence="5">
    <location>
        <position position="63"/>
    </location>
    <ligand>
        <name>Fe cation</name>
        <dbReference type="ChEBI" id="CHEBI:24875"/>
        <label>1</label>
    </ligand>
</feature>
<feature type="domain" description="Ferritin-like diiron" evidence="7">
    <location>
        <begin position="8"/>
        <end position="157"/>
    </location>
</feature>
<comment type="similarity">
    <text evidence="1 6">Belongs to the ferritin family.</text>
</comment>
<dbReference type="InterPro" id="IPR009078">
    <property type="entry name" value="Ferritin-like_SF"/>
</dbReference>
<feature type="binding site" evidence="5">
    <location>
        <position position="105"/>
    </location>
    <ligand>
        <name>Fe cation</name>
        <dbReference type="ChEBI" id="CHEBI:24875"/>
        <label>1</label>
    </ligand>
</feature>
<dbReference type="GO" id="GO:0008198">
    <property type="term" value="F:ferrous iron binding"/>
    <property type="evidence" value="ECO:0007669"/>
    <property type="project" value="TreeGrafter"/>
</dbReference>
<sequence>MAVSQVRQNFHNDCEGGINKQINLELYASYVYLSMSYYFDRDDVALHGLAHFFKKNSDEEREHASKLLAYLNKRGGRINLVDIRAPPRQEWGTAEEAMSAALQLEKDVNQSLLNLHEVATVHNDANLTDFLESEYLQEQVDAIKEIGDLLTNIRRVGEGLGIFVFDKELKERS</sequence>
<comment type="catalytic activity">
    <reaction evidence="6">
        <text>4 Fe(2+) + O2 + 4 H(+) = 4 Fe(3+) + 2 H2O</text>
        <dbReference type="Rhea" id="RHEA:11148"/>
        <dbReference type="ChEBI" id="CHEBI:15377"/>
        <dbReference type="ChEBI" id="CHEBI:15378"/>
        <dbReference type="ChEBI" id="CHEBI:15379"/>
        <dbReference type="ChEBI" id="CHEBI:29033"/>
        <dbReference type="ChEBI" id="CHEBI:29034"/>
        <dbReference type="EC" id="1.16.3.1"/>
    </reaction>
</comment>
<keyword evidence="6" id="KW-0560">Oxidoreductase</keyword>
<dbReference type="Proteomes" id="UP000291343">
    <property type="component" value="Unassembled WGS sequence"/>
</dbReference>
<dbReference type="SUPFAM" id="SSF47240">
    <property type="entry name" value="Ferritin-like"/>
    <property type="match status" value="1"/>
</dbReference>
<dbReference type="FunFam" id="1.20.1260.10:FF:000002">
    <property type="entry name" value="Ferritin, mitochondrial"/>
    <property type="match status" value="1"/>
</dbReference>
<evidence type="ECO:0000259" key="7">
    <source>
        <dbReference type="PROSITE" id="PS50905"/>
    </source>
</evidence>
<dbReference type="GO" id="GO:0006826">
    <property type="term" value="P:iron ion transport"/>
    <property type="evidence" value="ECO:0007669"/>
    <property type="project" value="InterPro"/>
</dbReference>
<evidence type="ECO:0000256" key="3">
    <source>
        <dbReference type="ARBA" id="ARBA00022723"/>
    </source>
</evidence>
<feature type="binding site" evidence="5">
    <location>
        <position position="25"/>
    </location>
    <ligand>
        <name>Fe cation</name>
        <dbReference type="ChEBI" id="CHEBI:24875"/>
        <label>1</label>
    </ligand>
</feature>
<keyword evidence="2 6" id="KW-0409">Iron storage</keyword>
<evidence type="ECO:0000256" key="6">
    <source>
        <dbReference type="RuleBase" id="RU361145"/>
    </source>
</evidence>
<dbReference type="PROSITE" id="PS00204">
    <property type="entry name" value="FERRITIN_2"/>
    <property type="match status" value="1"/>
</dbReference>
<dbReference type="GO" id="GO:0004322">
    <property type="term" value="F:ferroxidase activity"/>
    <property type="evidence" value="ECO:0007669"/>
    <property type="project" value="UniProtKB-EC"/>
</dbReference>
<dbReference type="InterPro" id="IPR012347">
    <property type="entry name" value="Ferritin-like"/>
</dbReference>
<dbReference type="CDD" id="cd01056">
    <property type="entry name" value="Euk_Ferritin"/>
    <property type="match status" value="1"/>
</dbReference>